<name>A0A5B7HTM0_PORTR</name>
<organism evidence="1 2">
    <name type="scientific">Portunus trituberculatus</name>
    <name type="common">Swimming crab</name>
    <name type="synonym">Neptunus trituberculatus</name>
    <dbReference type="NCBI Taxonomy" id="210409"/>
    <lineage>
        <taxon>Eukaryota</taxon>
        <taxon>Metazoa</taxon>
        <taxon>Ecdysozoa</taxon>
        <taxon>Arthropoda</taxon>
        <taxon>Crustacea</taxon>
        <taxon>Multicrustacea</taxon>
        <taxon>Malacostraca</taxon>
        <taxon>Eumalacostraca</taxon>
        <taxon>Eucarida</taxon>
        <taxon>Decapoda</taxon>
        <taxon>Pleocyemata</taxon>
        <taxon>Brachyura</taxon>
        <taxon>Eubrachyura</taxon>
        <taxon>Portunoidea</taxon>
        <taxon>Portunidae</taxon>
        <taxon>Portuninae</taxon>
        <taxon>Portunus</taxon>
    </lineage>
</organism>
<sequence>MTTLVSSAATTACSASTKRATEAAEVCTSPSPCVYPDAATDTITTKTHHPRSSPDIAWQSTQLLCHTPEKKLR</sequence>
<keyword evidence="2" id="KW-1185">Reference proteome</keyword>
<dbReference type="EMBL" id="VSRR010035031">
    <property type="protein sequence ID" value="MPC72597.1"/>
    <property type="molecule type" value="Genomic_DNA"/>
</dbReference>
<dbReference type="AlphaFoldDB" id="A0A5B7HTM0"/>
<dbReference type="Proteomes" id="UP000324222">
    <property type="component" value="Unassembled WGS sequence"/>
</dbReference>
<gene>
    <name evidence="1" type="ORF">E2C01_066909</name>
</gene>
<proteinExistence type="predicted"/>
<reference evidence="1 2" key="1">
    <citation type="submission" date="2019-05" db="EMBL/GenBank/DDBJ databases">
        <title>Another draft genome of Portunus trituberculatus and its Hox gene families provides insights of decapod evolution.</title>
        <authorList>
            <person name="Jeong J.-H."/>
            <person name="Song I."/>
            <person name="Kim S."/>
            <person name="Choi T."/>
            <person name="Kim D."/>
            <person name="Ryu S."/>
            <person name="Kim W."/>
        </authorList>
    </citation>
    <scope>NUCLEOTIDE SEQUENCE [LARGE SCALE GENOMIC DNA]</scope>
    <source>
        <tissue evidence="1">Muscle</tissue>
    </source>
</reference>
<accession>A0A5B7HTM0</accession>
<comment type="caution">
    <text evidence="1">The sequence shown here is derived from an EMBL/GenBank/DDBJ whole genome shotgun (WGS) entry which is preliminary data.</text>
</comment>
<evidence type="ECO:0000313" key="2">
    <source>
        <dbReference type="Proteomes" id="UP000324222"/>
    </source>
</evidence>
<protein>
    <submittedName>
        <fullName evidence="1">Uncharacterized protein</fullName>
    </submittedName>
</protein>
<evidence type="ECO:0000313" key="1">
    <source>
        <dbReference type="EMBL" id="MPC72597.1"/>
    </source>
</evidence>